<dbReference type="InterPro" id="IPR036249">
    <property type="entry name" value="Thioredoxin-like_sf"/>
</dbReference>
<dbReference type="SUPFAM" id="SSF48452">
    <property type="entry name" value="TPR-like"/>
    <property type="match status" value="1"/>
</dbReference>
<feature type="signal peptide" evidence="1">
    <location>
        <begin position="1"/>
        <end position="18"/>
    </location>
</feature>
<dbReference type="Proteomes" id="UP000223913">
    <property type="component" value="Unassembled WGS sequence"/>
</dbReference>
<reference evidence="3 4" key="1">
    <citation type="submission" date="2017-10" db="EMBL/GenBank/DDBJ databases">
        <title>The draft genome sequence of Lewinella nigricans NBRC 102662.</title>
        <authorList>
            <person name="Wang K."/>
        </authorList>
    </citation>
    <scope>NUCLEOTIDE SEQUENCE [LARGE SCALE GENOMIC DNA]</scope>
    <source>
        <strain evidence="3 4">NBRC 102662</strain>
    </source>
</reference>
<dbReference type="PROSITE" id="PS51352">
    <property type="entry name" value="THIOREDOXIN_2"/>
    <property type="match status" value="1"/>
</dbReference>
<dbReference type="InterPro" id="IPR012336">
    <property type="entry name" value="Thioredoxin-like_fold"/>
</dbReference>
<evidence type="ECO:0000313" key="3">
    <source>
        <dbReference type="EMBL" id="PHN01737.1"/>
    </source>
</evidence>
<dbReference type="PANTHER" id="PTHR43601:SF3">
    <property type="entry name" value="THIOREDOXIN, MITOCHONDRIAL"/>
    <property type="match status" value="1"/>
</dbReference>
<dbReference type="GO" id="GO:0045454">
    <property type="term" value="P:cell redox homeostasis"/>
    <property type="evidence" value="ECO:0007669"/>
    <property type="project" value="TreeGrafter"/>
</dbReference>
<dbReference type="Gene3D" id="1.25.40.10">
    <property type="entry name" value="Tetratricopeptide repeat domain"/>
    <property type="match status" value="1"/>
</dbReference>
<sequence>MKKYILLLLLPLAFSAPAQDGIHFVDESWQKLLKKAEKEDKLIFLDAYTTWCGPCKMMTKDVFPDKKLGKLYNKEFINVQLDMESEEGRPLAKKYNIRAYPSLLYINGAGEVVHRIVGYQSSDQLIAMSEVAMDPQLNLVGLIERYEAGERDPDFLLKKAMAHSNAMDGKHMEALEAYFKTQSDWSTMENMELLFMVADDIDSQLFEYLANNRESFEMVFGKDAVINKLQQMVSQKLYEDRSNLPSLEKVDRLYERAYPDMADKLSARFRIDYYRMAGDQKKYLNATAKYLEQYSSEDAMELNNAAWNFFEMVDDPDHLKLALNWAKKSVDLEPGYYNYDTLAALYFKLGEKKKAIKTAKQAIAIAKSEGENYAATQALLEAIRDK</sequence>
<dbReference type="CDD" id="cd02947">
    <property type="entry name" value="TRX_family"/>
    <property type="match status" value="1"/>
</dbReference>
<dbReference type="PANTHER" id="PTHR43601">
    <property type="entry name" value="THIOREDOXIN, MITOCHONDRIAL"/>
    <property type="match status" value="1"/>
</dbReference>
<name>A0A2D0MZU3_FLAN2</name>
<dbReference type="InterPro" id="IPR011990">
    <property type="entry name" value="TPR-like_helical_dom_sf"/>
</dbReference>
<dbReference type="Gene3D" id="3.40.30.10">
    <property type="entry name" value="Glutaredoxin"/>
    <property type="match status" value="1"/>
</dbReference>
<dbReference type="RefSeq" id="WP_099154923.1">
    <property type="nucleotide sequence ID" value="NZ_PDUD01000050.1"/>
</dbReference>
<protein>
    <recommendedName>
        <fullName evidence="2">Thioredoxin domain-containing protein</fullName>
    </recommendedName>
</protein>
<dbReference type="Pfam" id="PF13098">
    <property type="entry name" value="Thioredoxin_2"/>
    <property type="match status" value="1"/>
</dbReference>
<keyword evidence="4" id="KW-1185">Reference proteome</keyword>
<dbReference type="OrthoDB" id="120730at2"/>
<evidence type="ECO:0000313" key="4">
    <source>
        <dbReference type="Proteomes" id="UP000223913"/>
    </source>
</evidence>
<evidence type="ECO:0000259" key="2">
    <source>
        <dbReference type="PROSITE" id="PS51352"/>
    </source>
</evidence>
<dbReference type="AlphaFoldDB" id="A0A2D0MZU3"/>
<dbReference type="GO" id="GO:0006950">
    <property type="term" value="P:response to stress"/>
    <property type="evidence" value="ECO:0007669"/>
    <property type="project" value="UniProtKB-ARBA"/>
</dbReference>
<accession>A0A2D0MZU3</accession>
<dbReference type="EMBL" id="PDUD01000050">
    <property type="protein sequence ID" value="PHN01737.1"/>
    <property type="molecule type" value="Genomic_DNA"/>
</dbReference>
<comment type="caution">
    <text evidence="3">The sequence shown here is derived from an EMBL/GenBank/DDBJ whole genome shotgun (WGS) entry which is preliminary data.</text>
</comment>
<keyword evidence="1" id="KW-0732">Signal</keyword>
<feature type="chain" id="PRO_5012655048" description="Thioredoxin domain-containing protein" evidence="1">
    <location>
        <begin position="19"/>
        <end position="386"/>
    </location>
</feature>
<dbReference type="InterPro" id="IPR013766">
    <property type="entry name" value="Thioredoxin_domain"/>
</dbReference>
<gene>
    <name evidence="3" type="ORF">CRP01_35930</name>
</gene>
<feature type="domain" description="Thioredoxin" evidence="2">
    <location>
        <begin position="5"/>
        <end position="138"/>
    </location>
</feature>
<evidence type="ECO:0000256" key="1">
    <source>
        <dbReference type="SAM" id="SignalP"/>
    </source>
</evidence>
<organism evidence="3 4">
    <name type="scientific">Flavilitoribacter nigricans (strain ATCC 23147 / DSM 23189 / NBRC 102662 / NCIMB 1420 / SS-2)</name>
    <name type="common">Lewinella nigricans</name>
    <dbReference type="NCBI Taxonomy" id="1122177"/>
    <lineage>
        <taxon>Bacteria</taxon>
        <taxon>Pseudomonadati</taxon>
        <taxon>Bacteroidota</taxon>
        <taxon>Saprospiria</taxon>
        <taxon>Saprospirales</taxon>
        <taxon>Lewinellaceae</taxon>
        <taxon>Flavilitoribacter</taxon>
    </lineage>
</organism>
<dbReference type="SUPFAM" id="SSF52833">
    <property type="entry name" value="Thioredoxin-like"/>
    <property type="match status" value="1"/>
</dbReference>
<proteinExistence type="predicted"/>